<accession>A0A8J2VV26</accession>
<dbReference type="GO" id="GO:0008270">
    <property type="term" value="F:zinc ion binding"/>
    <property type="evidence" value="ECO:0007669"/>
    <property type="project" value="UniProtKB-KW"/>
</dbReference>
<gene>
    <name evidence="4" type="ORF">DCHRY22_LOCUS12421</name>
</gene>
<dbReference type="OrthoDB" id="7483656at2759"/>
<evidence type="ECO:0000256" key="2">
    <source>
        <dbReference type="SAM" id="MobiDB-lite"/>
    </source>
</evidence>
<keyword evidence="1" id="KW-0863">Zinc-finger</keyword>
<keyword evidence="1" id="KW-0479">Metal-binding</keyword>
<dbReference type="EMBL" id="CAKASE010000076">
    <property type="protein sequence ID" value="CAG9577606.1"/>
    <property type="molecule type" value="Genomic_DNA"/>
</dbReference>
<dbReference type="AlphaFoldDB" id="A0A8J2VV26"/>
<protein>
    <submittedName>
        <fullName evidence="4">(African queen) hypothetical protein</fullName>
    </submittedName>
</protein>
<feature type="region of interest" description="Disordered" evidence="2">
    <location>
        <begin position="46"/>
        <end position="79"/>
    </location>
</feature>
<sequence>MGTKSTVRLRKRGKAFKCDLCGRKLMSPDALKTHQRTAHNIIKVKTKQDAKPVRISKTAKPKPIKKTASPPKVAAKRSERVIKENDKSKKIDKQEQVEKSKVQFECPSLPDSPDIIKPIRLELCKKCNRRVKSIQAHDCETNQAADDKSQAYMCAACDEWFNDLKGFDDHVLGMHSEKESMVFSTNDEFTKWLTDIEEKTSVNYTEVENSEPKRYRCNSVNEKPKRPNTLYICPSTIVVNNISDGYEVSYYKKHHKHQYEEYNQDEYKKYMKNSVVEAENVQEVKKEESELFVQFKTLMEGIIVDAQKANEATLKLLLLKALDLSSVMHNHEQKSSYVNSNQIMTDSQISEALEDNGMKRRLDQDNGDLKRPKICDVQSPKILNSFSLAELNSDITESGKTTSKDENPATFNDTYKDFVVKNFPEAELKKRTRNDRKIMKTKIGQYKPSISPKDIKKSIQLSIEKPRVKVDFDYEVKEQTDGCNILILKI</sequence>
<evidence type="ECO:0000259" key="3">
    <source>
        <dbReference type="PROSITE" id="PS50157"/>
    </source>
</evidence>
<evidence type="ECO:0000256" key="1">
    <source>
        <dbReference type="PROSITE-ProRule" id="PRU00042"/>
    </source>
</evidence>
<feature type="domain" description="C2H2-type" evidence="3">
    <location>
        <begin position="16"/>
        <end position="44"/>
    </location>
</feature>
<proteinExistence type="predicted"/>
<feature type="domain" description="C2H2-type" evidence="3">
    <location>
        <begin position="152"/>
        <end position="180"/>
    </location>
</feature>
<name>A0A8J2VV26_9NEOP</name>
<dbReference type="InterPro" id="IPR013087">
    <property type="entry name" value="Znf_C2H2_type"/>
</dbReference>
<dbReference type="SMART" id="SM00355">
    <property type="entry name" value="ZnF_C2H2"/>
    <property type="match status" value="2"/>
</dbReference>
<dbReference type="PROSITE" id="PS50157">
    <property type="entry name" value="ZINC_FINGER_C2H2_2"/>
    <property type="match status" value="2"/>
</dbReference>
<dbReference type="Proteomes" id="UP000789524">
    <property type="component" value="Unassembled WGS sequence"/>
</dbReference>
<organism evidence="4 5">
    <name type="scientific">Danaus chrysippus</name>
    <name type="common">African queen</name>
    <dbReference type="NCBI Taxonomy" id="151541"/>
    <lineage>
        <taxon>Eukaryota</taxon>
        <taxon>Metazoa</taxon>
        <taxon>Ecdysozoa</taxon>
        <taxon>Arthropoda</taxon>
        <taxon>Hexapoda</taxon>
        <taxon>Insecta</taxon>
        <taxon>Pterygota</taxon>
        <taxon>Neoptera</taxon>
        <taxon>Endopterygota</taxon>
        <taxon>Lepidoptera</taxon>
        <taxon>Glossata</taxon>
        <taxon>Ditrysia</taxon>
        <taxon>Papilionoidea</taxon>
        <taxon>Nymphalidae</taxon>
        <taxon>Danainae</taxon>
        <taxon>Danaini</taxon>
        <taxon>Danaina</taxon>
        <taxon>Danaus</taxon>
        <taxon>Anosia</taxon>
    </lineage>
</organism>
<keyword evidence="5" id="KW-1185">Reference proteome</keyword>
<evidence type="ECO:0000313" key="4">
    <source>
        <dbReference type="EMBL" id="CAG9577606.1"/>
    </source>
</evidence>
<keyword evidence="1" id="KW-0862">Zinc</keyword>
<dbReference type="PROSITE" id="PS00028">
    <property type="entry name" value="ZINC_FINGER_C2H2_1"/>
    <property type="match status" value="2"/>
</dbReference>
<comment type="caution">
    <text evidence="4">The sequence shown here is derived from an EMBL/GenBank/DDBJ whole genome shotgun (WGS) entry which is preliminary data.</text>
</comment>
<evidence type="ECO:0000313" key="5">
    <source>
        <dbReference type="Proteomes" id="UP000789524"/>
    </source>
</evidence>
<reference evidence="4" key="1">
    <citation type="submission" date="2021-09" db="EMBL/GenBank/DDBJ databases">
        <authorList>
            <person name="Martin H S."/>
        </authorList>
    </citation>
    <scope>NUCLEOTIDE SEQUENCE</scope>
</reference>